<accession>A0ABW2YNV3</accession>
<sequence length="106" mass="11548">MIALGMAVFFAVLGALTQYSLAYIAAGLMVLCAVSMLGTTTVGPHYIARCSPFSDRRIFWQEITHIELGAGCTWFVLHGNNKRLAFVAPKALGTQTQAGLPRCWKQ</sequence>
<dbReference type="EMBL" id="JBHTIH010000004">
    <property type="protein sequence ID" value="MFD0739726.1"/>
    <property type="molecule type" value="Genomic_DNA"/>
</dbReference>
<gene>
    <name evidence="1" type="ORF">ACFQZQ_10585</name>
</gene>
<dbReference type="RefSeq" id="WP_386812756.1">
    <property type="nucleotide sequence ID" value="NZ_JBHTIH010000004.1"/>
</dbReference>
<evidence type="ECO:0000313" key="2">
    <source>
        <dbReference type="Proteomes" id="UP001597090"/>
    </source>
</evidence>
<comment type="caution">
    <text evidence="1">The sequence shown here is derived from an EMBL/GenBank/DDBJ whole genome shotgun (WGS) entry which is preliminary data.</text>
</comment>
<organism evidence="1 2">
    <name type="scientific">Lysobacter koreensis</name>
    <dbReference type="NCBI Taxonomy" id="266122"/>
    <lineage>
        <taxon>Bacteria</taxon>
        <taxon>Pseudomonadati</taxon>
        <taxon>Pseudomonadota</taxon>
        <taxon>Gammaproteobacteria</taxon>
        <taxon>Lysobacterales</taxon>
        <taxon>Lysobacteraceae</taxon>
        <taxon>Lysobacter</taxon>
    </lineage>
</organism>
<proteinExistence type="predicted"/>
<name>A0ABW2YNV3_9GAMM</name>
<dbReference type="Proteomes" id="UP001597090">
    <property type="component" value="Unassembled WGS sequence"/>
</dbReference>
<evidence type="ECO:0000313" key="1">
    <source>
        <dbReference type="EMBL" id="MFD0739726.1"/>
    </source>
</evidence>
<evidence type="ECO:0008006" key="3">
    <source>
        <dbReference type="Google" id="ProtNLM"/>
    </source>
</evidence>
<protein>
    <recommendedName>
        <fullName evidence="3">PH domain-containing protein</fullName>
    </recommendedName>
</protein>
<keyword evidence="2" id="KW-1185">Reference proteome</keyword>
<reference evidence="2" key="1">
    <citation type="journal article" date="2019" name="Int. J. Syst. Evol. Microbiol.">
        <title>The Global Catalogue of Microorganisms (GCM) 10K type strain sequencing project: providing services to taxonomists for standard genome sequencing and annotation.</title>
        <authorList>
            <consortium name="The Broad Institute Genomics Platform"/>
            <consortium name="The Broad Institute Genome Sequencing Center for Infectious Disease"/>
            <person name="Wu L."/>
            <person name="Ma J."/>
        </authorList>
    </citation>
    <scope>NUCLEOTIDE SEQUENCE [LARGE SCALE GENOMIC DNA]</scope>
    <source>
        <strain evidence="2">CCUG 55491</strain>
    </source>
</reference>